<comment type="similarity">
    <text evidence="2 7">Belongs to the peroxisomal membrane protein PXMP2/4 family.</text>
</comment>
<keyword evidence="5 7" id="KW-0472">Membrane</keyword>
<dbReference type="PANTHER" id="PTHR11266">
    <property type="entry name" value="PEROXISOMAL MEMBRANE PROTEIN 2, PXMP2 MPV17"/>
    <property type="match status" value="1"/>
</dbReference>
<sequence length="233" mass="25654">MGSLARAYSQALKKYPFTIQALQAGTLMGAGDVSSQLLVERKTAKQYEWKRTVRFFALGTFLVAPVLTRWYGFLDGKFGSGKGISALKKVACDQGIFAPSFLAVFMTVLGATQGNSVTQIQEDVKKNYKDVLLVNWSVWPAVQICNFSFVPLHHQVLVVQVFALFWNTYLAWKTNQGSPNSYPPFLPGWLPLASVPPPLPTQHSHVSSISHSSSSPSVWVPTDAHPPSIITEL</sequence>
<feature type="transmembrane region" description="Helical" evidence="7">
    <location>
        <begin position="55"/>
        <end position="74"/>
    </location>
</feature>
<accession>A0AAE1K205</accession>
<proteinExistence type="inferred from homology"/>
<reference evidence="8" key="1">
    <citation type="submission" date="2023-10" db="EMBL/GenBank/DDBJ databases">
        <title>Genome assemblies of two species of porcelain crab, Petrolisthes cinctipes and Petrolisthes manimaculis (Anomura: Porcellanidae).</title>
        <authorList>
            <person name="Angst P."/>
        </authorList>
    </citation>
    <scope>NUCLEOTIDE SEQUENCE</scope>
    <source>
        <strain evidence="8">PB745_01</strain>
        <tissue evidence="8">Gill</tissue>
    </source>
</reference>
<dbReference type="PANTHER" id="PTHR11266:SF17">
    <property type="entry name" value="PROTEIN MPV17"/>
    <property type="match status" value="1"/>
</dbReference>
<comment type="subcellular location">
    <subcellularLocation>
        <location evidence="1">Membrane</location>
        <topology evidence="1">Multi-pass membrane protein</topology>
    </subcellularLocation>
</comment>
<dbReference type="GO" id="GO:0015267">
    <property type="term" value="F:channel activity"/>
    <property type="evidence" value="ECO:0007669"/>
    <property type="project" value="TreeGrafter"/>
</dbReference>
<evidence type="ECO:0000256" key="3">
    <source>
        <dbReference type="ARBA" id="ARBA00022692"/>
    </source>
</evidence>
<evidence type="ECO:0000313" key="9">
    <source>
        <dbReference type="Proteomes" id="UP001286313"/>
    </source>
</evidence>
<name>A0AAE1K205_PETCI</name>
<comment type="caution">
    <text evidence="8">The sequence shown here is derived from an EMBL/GenBank/DDBJ whole genome shotgun (WGS) entry which is preliminary data.</text>
</comment>
<keyword evidence="3 7" id="KW-0812">Transmembrane</keyword>
<evidence type="ECO:0000256" key="6">
    <source>
        <dbReference type="ARBA" id="ARBA00049743"/>
    </source>
</evidence>
<dbReference type="GO" id="GO:0016020">
    <property type="term" value="C:membrane"/>
    <property type="evidence" value="ECO:0007669"/>
    <property type="project" value="UniProtKB-SubCell"/>
</dbReference>
<dbReference type="Pfam" id="PF04117">
    <property type="entry name" value="Mpv17_PMP22"/>
    <property type="match status" value="1"/>
</dbReference>
<dbReference type="GO" id="GO:1901858">
    <property type="term" value="P:regulation of mitochondrial DNA metabolic process"/>
    <property type="evidence" value="ECO:0007669"/>
    <property type="project" value="TreeGrafter"/>
</dbReference>
<evidence type="ECO:0000313" key="8">
    <source>
        <dbReference type="EMBL" id="KAK3861969.1"/>
    </source>
</evidence>
<dbReference type="InterPro" id="IPR007248">
    <property type="entry name" value="Mpv17_PMP22"/>
</dbReference>
<evidence type="ECO:0000256" key="5">
    <source>
        <dbReference type="ARBA" id="ARBA00023136"/>
    </source>
</evidence>
<dbReference type="AlphaFoldDB" id="A0AAE1K205"/>
<evidence type="ECO:0000256" key="4">
    <source>
        <dbReference type="ARBA" id="ARBA00022989"/>
    </source>
</evidence>
<evidence type="ECO:0000256" key="2">
    <source>
        <dbReference type="ARBA" id="ARBA00006824"/>
    </source>
</evidence>
<dbReference type="GO" id="GO:0005739">
    <property type="term" value="C:mitochondrion"/>
    <property type="evidence" value="ECO:0007669"/>
    <property type="project" value="TreeGrafter"/>
</dbReference>
<protein>
    <recommendedName>
        <fullName evidence="6">Mitochondrial inner membrane protein Mpv17</fullName>
    </recommendedName>
</protein>
<feature type="transmembrane region" description="Helical" evidence="7">
    <location>
        <begin position="94"/>
        <end position="111"/>
    </location>
</feature>
<evidence type="ECO:0000256" key="1">
    <source>
        <dbReference type="ARBA" id="ARBA00004141"/>
    </source>
</evidence>
<organism evidence="8 9">
    <name type="scientific">Petrolisthes cinctipes</name>
    <name type="common">Flat porcelain crab</name>
    <dbReference type="NCBI Taxonomy" id="88211"/>
    <lineage>
        <taxon>Eukaryota</taxon>
        <taxon>Metazoa</taxon>
        <taxon>Ecdysozoa</taxon>
        <taxon>Arthropoda</taxon>
        <taxon>Crustacea</taxon>
        <taxon>Multicrustacea</taxon>
        <taxon>Malacostraca</taxon>
        <taxon>Eumalacostraca</taxon>
        <taxon>Eucarida</taxon>
        <taxon>Decapoda</taxon>
        <taxon>Pleocyemata</taxon>
        <taxon>Anomura</taxon>
        <taxon>Galatheoidea</taxon>
        <taxon>Porcellanidae</taxon>
        <taxon>Petrolisthes</taxon>
    </lineage>
</organism>
<gene>
    <name evidence="8" type="ORF">Pcinc_032126</name>
</gene>
<dbReference type="EMBL" id="JAWQEG010004363">
    <property type="protein sequence ID" value="KAK3861969.1"/>
    <property type="molecule type" value="Genomic_DNA"/>
</dbReference>
<evidence type="ECO:0000256" key="7">
    <source>
        <dbReference type="RuleBase" id="RU363053"/>
    </source>
</evidence>
<keyword evidence="9" id="KW-1185">Reference proteome</keyword>
<keyword evidence="4 7" id="KW-1133">Transmembrane helix</keyword>
<dbReference type="Proteomes" id="UP001286313">
    <property type="component" value="Unassembled WGS sequence"/>
</dbReference>